<dbReference type="HOGENOM" id="CLU_3138807_0_0_10"/>
<dbReference type="AlphaFoldDB" id="F3QR89"/>
<name>F3QR89_9BACT</name>
<dbReference type="Proteomes" id="UP000005546">
    <property type="component" value="Unassembled WGS sequence"/>
</dbReference>
<sequence>MARRAETPRENVARPPQIKGLLSCKYERKSIILQCCKSIILKKETTENL</sequence>
<accession>F3QR89</accession>
<gene>
    <name evidence="1" type="ORF">HMPREF9442_00688</name>
</gene>
<protein>
    <submittedName>
        <fullName evidence="1">Uncharacterized protein</fullName>
    </submittedName>
</protein>
<dbReference type="EMBL" id="AFBR01000020">
    <property type="protein sequence ID" value="EGG56343.1"/>
    <property type="molecule type" value="Genomic_DNA"/>
</dbReference>
<keyword evidence="2" id="KW-1185">Reference proteome</keyword>
<evidence type="ECO:0000313" key="1">
    <source>
        <dbReference type="EMBL" id="EGG56343.1"/>
    </source>
</evidence>
<evidence type="ECO:0000313" key="2">
    <source>
        <dbReference type="Proteomes" id="UP000005546"/>
    </source>
</evidence>
<dbReference type="STRING" id="762982.HMPREF9442_00688"/>
<reference evidence="1 2" key="1">
    <citation type="submission" date="2011-02" db="EMBL/GenBank/DDBJ databases">
        <authorList>
            <person name="Weinstock G."/>
            <person name="Sodergren E."/>
            <person name="Clifton S."/>
            <person name="Fulton L."/>
            <person name="Fulton B."/>
            <person name="Courtney L."/>
            <person name="Fronick C."/>
            <person name="Harrison M."/>
            <person name="Strong C."/>
            <person name="Farmer C."/>
            <person name="Delahaunty K."/>
            <person name="Markovic C."/>
            <person name="Hall O."/>
            <person name="Minx P."/>
            <person name="Tomlinson C."/>
            <person name="Mitreva M."/>
            <person name="Hou S."/>
            <person name="Chen J."/>
            <person name="Wollam A."/>
            <person name="Pepin K.H."/>
            <person name="Johnson M."/>
            <person name="Bhonagiri V."/>
            <person name="Zhang X."/>
            <person name="Suruliraj S."/>
            <person name="Warren W."/>
            <person name="Chinwalla A."/>
            <person name="Mardis E.R."/>
            <person name="Wilson R.K."/>
        </authorList>
    </citation>
    <scope>NUCLEOTIDE SEQUENCE [LARGE SCALE GENOMIC DNA]</scope>
    <source>
        <strain evidence="1 2">YIT 11841</strain>
    </source>
</reference>
<organism evidence="1 2">
    <name type="scientific">Paraprevotella xylaniphila YIT 11841</name>
    <dbReference type="NCBI Taxonomy" id="762982"/>
    <lineage>
        <taxon>Bacteria</taxon>
        <taxon>Pseudomonadati</taxon>
        <taxon>Bacteroidota</taxon>
        <taxon>Bacteroidia</taxon>
        <taxon>Bacteroidales</taxon>
        <taxon>Prevotellaceae</taxon>
        <taxon>Paraprevotella</taxon>
    </lineage>
</organism>
<proteinExistence type="predicted"/>
<comment type="caution">
    <text evidence="1">The sequence shown here is derived from an EMBL/GenBank/DDBJ whole genome shotgun (WGS) entry which is preliminary data.</text>
</comment>